<feature type="compositionally biased region" description="Polar residues" evidence="1">
    <location>
        <begin position="1"/>
        <end position="21"/>
    </location>
</feature>
<feature type="compositionally biased region" description="Low complexity" evidence="1">
    <location>
        <begin position="63"/>
        <end position="80"/>
    </location>
</feature>
<proteinExistence type="predicted"/>
<comment type="caution">
    <text evidence="2">The sequence shown here is derived from an EMBL/GenBank/DDBJ whole genome shotgun (WGS) entry which is preliminary data.</text>
</comment>
<feature type="region of interest" description="Disordered" evidence="1">
    <location>
        <begin position="522"/>
        <end position="567"/>
    </location>
</feature>
<protein>
    <submittedName>
        <fullName evidence="2">Uncharacterized protein</fullName>
    </submittedName>
</protein>
<name>A0A9W9AIF3_9AGAR</name>
<evidence type="ECO:0000313" key="3">
    <source>
        <dbReference type="Proteomes" id="UP001150238"/>
    </source>
</evidence>
<reference evidence="2" key="1">
    <citation type="submission" date="2022-08" db="EMBL/GenBank/DDBJ databases">
        <authorList>
            <consortium name="DOE Joint Genome Institute"/>
            <person name="Min B."/>
            <person name="Riley R."/>
            <person name="Sierra-Patev S."/>
            <person name="Naranjo-Ortiz M."/>
            <person name="Looney B."/>
            <person name="Konkel Z."/>
            <person name="Slot J.C."/>
            <person name="Sakamoto Y."/>
            <person name="Steenwyk J.L."/>
            <person name="Rokas A."/>
            <person name="Carro J."/>
            <person name="Camarero S."/>
            <person name="Ferreira P."/>
            <person name="Molpeceres G."/>
            <person name="Ruiz-Duenas F.J."/>
            <person name="Serrano A."/>
            <person name="Henrissat B."/>
            <person name="Drula E."/>
            <person name="Hughes K.W."/>
            <person name="Mata J.L."/>
            <person name="Ishikawa N.K."/>
            <person name="Vargas-Isla R."/>
            <person name="Ushijima S."/>
            <person name="Smith C.A."/>
            <person name="Ahrendt S."/>
            <person name="Andreopoulos W."/>
            <person name="He G."/>
            <person name="Labutti K."/>
            <person name="Lipzen A."/>
            <person name="Ng V."/>
            <person name="Sandor L."/>
            <person name="Barry K."/>
            <person name="Martinez A.T."/>
            <person name="Xiao Y."/>
            <person name="Gibbons J.G."/>
            <person name="Terashima K."/>
            <person name="Hibbett D.S."/>
            <person name="Grigoriev I.V."/>
        </authorList>
    </citation>
    <scope>NUCLEOTIDE SEQUENCE</scope>
    <source>
        <strain evidence="2">Sp2 HRB7682 ss15</strain>
    </source>
</reference>
<gene>
    <name evidence="2" type="ORF">C8J55DRAFT_548775</name>
</gene>
<dbReference type="EMBL" id="JANVFS010000013">
    <property type="protein sequence ID" value="KAJ4482756.1"/>
    <property type="molecule type" value="Genomic_DNA"/>
</dbReference>
<organism evidence="2 3">
    <name type="scientific">Lentinula lateritia</name>
    <dbReference type="NCBI Taxonomy" id="40482"/>
    <lineage>
        <taxon>Eukaryota</taxon>
        <taxon>Fungi</taxon>
        <taxon>Dikarya</taxon>
        <taxon>Basidiomycota</taxon>
        <taxon>Agaricomycotina</taxon>
        <taxon>Agaricomycetes</taxon>
        <taxon>Agaricomycetidae</taxon>
        <taxon>Agaricales</taxon>
        <taxon>Marasmiineae</taxon>
        <taxon>Omphalotaceae</taxon>
        <taxon>Lentinula</taxon>
    </lineage>
</organism>
<evidence type="ECO:0000256" key="1">
    <source>
        <dbReference type="SAM" id="MobiDB-lite"/>
    </source>
</evidence>
<evidence type="ECO:0000313" key="2">
    <source>
        <dbReference type="EMBL" id="KAJ4482756.1"/>
    </source>
</evidence>
<feature type="compositionally biased region" description="Low complexity" evidence="1">
    <location>
        <begin position="530"/>
        <end position="545"/>
    </location>
</feature>
<feature type="region of interest" description="Disordered" evidence="1">
    <location>
        <begin position="308"/>
        <end position="350"/>
    </location>
</feature>
<reference evidence="2" key="2">
    <citation type="journal article" date="2023" name="Proc. Natl. Acad. Sci. U.S.A.">
        <title>A global phylogenomic analysis of the shiitake genus Lentinula.</title>
        <authorList>
            <person name="Sierra-Patev S."/>
            <person name="Min B."/>
            <person name="Naranjo-Ortiz M."/>
            <person name="Looney B."/>
            <person name="Konkel Z."/>
            <person name="Slot J.C."/>
            <person name="Sakamoto Y."/>
            <person name="Steenwyk J.L."/>
            <person name="Rokas A."/>
            <person name="Carro J."/>
            <person name="Camarero S."/>
            <person name="Ferreira P."/>
            <person name="Molpeceres G."/>
            <person name="Ruiz-Duenas F.J."/>
            <person name="Serrano A."/>
            <person name="Henrissat B."/>
            <person name="Drula E."/>
            <person name="Hughes K.W."/>
            <person name="Mata J.L."/>
            <person name="Ishikawa N.K."/>
            <person name="Vargas-Isla R."/>
            <person name="Ushijima S."/>
            <person name="Smith C.A."/>
            <person name="Donoghue J."/>
            <person name="Ahrendt S."/>
            <person name="Andreopoulos W."/>
            <person name="He G."/>
            <person name="LaButti K."/>
            <person name="Lipzen A."/>
            <person name="Ng V."/>
            <person name="Riley R."/>
            <person name="Sandor L."/>
            <person name="Barry K."/>
            <person name="Martinez A.T."/>
            <person name="Xiao Y."/>
            <person name="Gibbons J.G."/>
            <person name="Terashima K."/>
            <person name="Grigoriev I.V."/>
            <person name="Hibbett D."/>
        </authorList>
    </citation>
    <scope>NUCLEOTIDE SEQUENCE</scope>
    <source>
        <strain evidence="2">Sp2 HRB7682 ss15</strain>
    </source>
</reference>
<accession>A0A9W9AIF3</accession>
<dbReference type="AlphaFoldDB" id="A0A9W9AIF3"/>
<feature type="region of interest" description="Disordered" evidence="1">
    <location>
        <begin position="1"/>
        <end position="96"/>
    </location>
</feature>
<sequence>MSTLLTGSADSLLGSSPSVTLAESRPRREGLRSAVKASSPEPLPRPSSPRNSEDSQPHPSPSPNSENSHSSHLVSESQSQDPVSDFYSLDSSDEETMTARLNESGNIELCHGKYGPRVKPAAILSPEDLDDLYEDSRRFAKLRAEETIDNVREVIADAFPARVHRDWFRAEKALHLALALEVKDSNDHASPPTFPFLDALRRKFCGHDWAQIHATRRDDLRMSVGGVGCFDDYLSQVEGCNNRLKGVGNYLTPAQLLTILARGISTTLTAILSEQGIIIDETTVYKDWVTSCRDLEVRFKTRLMAADRTGRRGNFPSNSTAPPHKRTATSEASGHPSKRSAADGSSGTGTGPFYMRAFSKMPEGMQKEQRELLSRINACVKCRTAWGTCASNLDKCTGATLSVPWRPLTKEMVDWAIAAHKSTGRPILYNAILKQANAGSSVASIQGPPLDDISAYVTNDTNRAPPAAAIYGTRSITHVARDEDIYGGFAGPSMRRSSFSSSSRVSRVVAPVVGQYRLTRDDADEDVDWSDGSVSPSPSSRTKPVASIDKEVSSEEDDGAPLVSNKD</sequence>
<dbReference type="Proteomes" id="UP001150238">
    <property type="component" value="Unassembled WGS sequence"/>
</dbReference>